<organism evidence="1 2">
    <name type="scientific">Pistacia integerrima</name>
    <dbReference type="NCBI Taxonomy" id="434235"/>
    <lineage>
        <taxon>Eukaryota</taxon>
        <taxon>Viridiplantae</taxon>
        <taxon>Streptophyta</taxon>
        <taxon>Embryophyta</taxon>
        <taxon>Tracheophyta</taxon>
        <taxon>Spermatophyta</taxon>
        <taxon>Magnoliopsida</taxon>
        <taxon>eudicotyledons</taxon>
        <taxon>Gunneridae</taxon>
        <taxon>Pentapetalae</taxon>
        <taxon>rosids</taxon>
        <taxon>malvids</taxon>
        <taxon>Sapindales</taxon>
        <taxon>Anacardiaceae</taxon>
        <taxon>Pistacia</taxon>
    </lineage>
</organism>
<gene>
    <name evidence="1" type="ORF">Pint_28117</name>
</gene>
<proteinExistence type="predicted"/>
<evidence type="ECO:0000313" key="1">
    <source>
        <dbReference type="EMBL" id="KAJ0040047.1"/>
    </source>
</evidence>
<reference evidence="2" key="1">
    <citation type="journal article" date="2023" name="G3 (Bethesda)">
        <title>Genome assembly and association tests identify interacting loci associated with vigor, precocity, and sex in interspecific pistachio rootstocks.</title>
        <authorList>
            <person name="Palmer W."/>
            <person name="Jacygrad E."/>
            <person name="Sagayaradj S."/>
            <person name="Cavanaugh K."/>
            <person name="Han R."/>
            <person name="Bertier L."/>
            <person name="Beede B."/>
            <person name="Kafkas S."/>
            <person name="Golino D."/>
            <person name="Preece J."/>
            <person name="Michelmore R."/>
        </authorList>
    </citation>
    <scope>NUCLEOTIDE SEQUENCE [LARGE SCALE GENOMIC DNA]</scope>
</reference>
<accession>A0ACC0YNS2</accession>
<protein>
    <submittedName>
        <fullName evidence="1">Uncharacterized protein</fullName>
    </submittedName>
</protein>
<comment type="caution">
    <text evidence="1">The sequence shown here is derived from an EMBL/GenBank/DDBJ whole genome shotgun (WGS) entry which is preliminary data.</text>
</comment>
<keyword evidence="2" id="KW-1185">Reference proteome</keyword>
<dbReference type="EMBL" id="CM047740">
    <property type="protein sequence ID" value="KAJ0040047.1"/>
    <property type="molecule type" value="Genomic_DNA"/>
</dbReference>
<name>A0ACC0YNS2_9ROSI</name>
<evidence type="ECO:0000313" key="2">
    <source>
        <dbReference type="Proteomes" id="UP001163603"/>
    </source>
</evidence>
<dbReference type="Proteomes" id="UP001163603">
    <property type="component" value="Chromosome 5"/>
</dbReference>
<sequence length="109" mass="12535">MIRQVMAAAFFGGAFLGAVFAELLRAISEKHSHMVYLNRKIQGQHFLCYCFFNTHCEGALDNELKESYTDLGSCPDNQRIPVAALIDMWIELYKRIEDDLYDLNLVVTR</sequence>